<sequence length="103" mass="11226">MTDLGASEPQLVSGRWRRVSDSECARRYPAELTIGPGSRYLGTRSPDQGLPVWDVGTARMPDGSTLVMSTSSDELVSYRVEVVDGRFTITAPDGCVVTFERQA</sequence>
<keyword evidence="2" id="KW-1185">Reference proteome</keyword>
<dbReference type="AlphaFoldDB" id="A0A7W7PFF9"/>
<dbReference type="EMBL" id="JACHJG010000008">
    <property type="protein sequence ID" value="MBB4888034.1"/>
    <property type="molecule type" value="Genomic_DNA"/>
</dbReference>
<gene>
    <name evidence="1" type="ORF">FHS38_004102</name>
</gene>
<proteinExistence type="predicted"/>
<dbReference type="Proteomes" id="UP000556436">
    <property type="component" value="Unassembled WGS sequence"/>
</dbReference>
<organism evidence="1 2">
    <name type="scientific">Streptomyces netropsis</name>
    <name type="common">Streptoverticillium netropsis</name>
    <dbReference type="NCBI Taxonomy" id="55404"/>
    <lineage>
        <taxon>Bacteria</taxon>
        <taxon>Bacillati</taxon>
        <taxon>Actinomycetota</taxon>
        <taxon>Actinomycetes</taxon>
        <taxon>Kitasatosporales</taxon>
        <taxon>Streptomycetaceae</taxon>
        <taxon>Streptomyces</taxon>
    </lineage>
</organism>
<protein>
    <submittedName>
        <fullName evidence="1">Uncharacterized protein</fullName>
    </submittedName>
</protein>
<name>A0A7W7PFF9_STRNE</name>
<comment type="caution">
    <text evidence="1">The sequence shown here is derived from an EMBL/GenBank/DDBJ whole genome shotgun (WGS) entry which is preliminary data.</text>
</comment>
<evidence type="ECO:0000313" key="2">
    <source>
        <dbReference type="Proteomes" id="UP000556436"/>
    </source>
</evidence>
<accession>A0A7W7PFF9</accession>
<evidence type="ECO:0000313" key="1">
    <source>
        <dbReference type="EMBL" id="MBB4888034.1"/>
    </source>
</evidence>
<dbReference type="RefSeq" id="WP_184735327.1">
    <property type="nucleotide sequence ID" value="NZ_BMRW01000008.1"/>
</dbReference>
<reference evidence="1 2" key="1">
    <citation type="submission" date="2020-08" db="EMBL/GenBank/DDBJ databases">
        <title>Genomic Encyclopedia of Type Strains, Phase III (KMG-III): the genomes of soil and plant-associated and newly described type strains.</title>
        <authorList>
            <person name="Whitman W."/>
        </authorList>
    </citation>
    <scope>NUCLEOTIDE SEQUENCE [LARGE SCALE GENOMIC DNA]</scope>
    <source>
        <strain evidence="1 2">CECT 3265</strain>
    </source>
</reference>